<dbReference type="GO" id="GO:0006351">
    <property type="term" value="P:DNA-templated transcription"/>
    <property type="evidence" value="ECO:0007669"/>
    <property type="project" value="TreeGrafter"/>
</dbReference>
<keyword evidence="2" id="KW-0805">Transcription regulation</keyword>
<dbReference type="GO" id="GO:0043565">
    <property type="term" value="F:sequence-specific DNA binding"/>
    <property type="evidence" value="ECO:0007669"/>
    <property type="project" value="TreeGrafter"/>
</dbReference>
<dbReference type="PRINTS" id="PR00039">
    <property type="entry name" value="HTHLYSR"/>
</dbReference>
<comment type="similarity">
    <text evidence="1">Belongs to the LysR transcriptional regulatory family.</text>
</comment>
<dbReference type="Proteomes" id="UP000183685">
    <property type="component" value="Unassembled WGS sequence"/>
</dbReference>
<evidence type="ECO:0000256" key="2">
    <source>
        <dbReference type="ARBA" id="ARBA00023015"/>
    </source>
</evidence>
<evidence type="ECO:0000256" key="1">
    <source>
        <dbReference type="ARBA" id="ARBA00009437"/>
    </source>
</evidence>
<dbReference type="InterPro" id="IPR058163">
    <property type="entry name" value="LysR-type_TF_proteobact-type"/>
</dbReference>
<dbReference type="InterPro" id="IPR036390">
    <property type="entry name" value="WH_DNA-bd_sf"/>
</dbReference>
<dbReference type="InterPro" id="IPR005119">
    <property type="entry name" value="LysR_subst-bd"/>
</dbReference>
<dbReference type="InterPro" id="IPR036388">
    <property type="entry name" value="WH-like_DNA-bd_sf"/>
</dbReference>
<dbReference type="STRING" id="637679.GCA_001550055_03164"/>
<evidence type="ECO:0000256" key="3">
    <source>
        <dbReference type="ARBA" id="ARBA00023125"/>
    </source>
</evidence>
<keyword evidence="3" id="KW-0238">DNA-binding</keyword>
<dbReference type="FunFam" id="1.10.10.10:FF:000001">
    <property type="entry name" value="LysR family transcriptional regulator"/>
    <property type="match status" value="1"/>
</dbReference>
<dbReference type="SUPFAM" id="SSF53850">
    <property type="entry name" value="Periplasmic binding protein-like II"/>
    <property type="match status" value="1"/>
</dbReference>
<dbReference type="EMBL" id="FNAK01000006">
    <property type="protein sequence ID" value="SDE37344.1"/>
    <property type="molecule type" value="Genomic_DNA"/>
</dbReference>
<name>A0A1G7CD93_9PROT</name>
<dbReference type="RefSeq" id="WP_068306882.1">
    <property type="nucleotide sequence ID" value="NZ_DAIOMO010000001.1"/>
</dbReference>
<proteinExistence type="inferred from homology"/>
<dbReference type="PROSITE" id="PS50931">
    <property type="entry name" value="HTH_LYSR"/>
    <property type="match status" value="1"/>
</dbReference>
<dbReference type="Pfam" id="PF03466">
    <property type="entry name" value="LysR_substrate"/>
    <property type="match status" value="1"/>
</dbReference>
<organism evidence="6 7">
    <name type="scientific">Kordiimonas lacus</name>
    <dbReference type="NCBI Taxonomy" id="637679"/>
    <lineage>
        <taxon>Bacteria</taxon>
        <taxon>Pseudomonadati</taxon>
        <taxon>Pseudomonadota</taxon>
        <taxon>Alphaproteobacteria</taxon>
        <taxon>Kordiimonadales</taxon>
        <taxon>Kordiimonadaceae</taxon>
        <taxon>Kordiimonas</taxon>
    </lineage>
</organism>
<dbReference type="SUPFAM" id="SSF46785">
    <property type="entry name" value="Winged helix' DNA-binding domain"/>
    <property type="match status" value="1"/>
</dbReference>
<dbReference type="OrthoDB" id="7333438at2"/>
<protein>
    <submittedName>
        <fullName evidence="6">Transcriptional regulator, LysR family</fullName>
    </submittedName>
</protein>
<dbReference type="AlphaFoldDB" id="A0A1G7CD93"/>
<dbReference type="Gene3D" id="3.40.190.290">
    <property type="match status" value="1"/>
</dbReference>
<feature type="domain" description="HTH lysR-type" evidence="5">
    <location>
        <begin position="2"/>
        <end position="59"/>
    </location>
</feature>
<evidence type="ECO:0000313" key="7">
    <source>
        <dbReference type="Proteomes" id="UP000183685"/>
    </source>
</evidence>
<sequence>MLDWDDLKYFLAMAEQGSLSAAARKLNVSQPTLSRRLTALEENVGAEIFSRTRTGLEMTALGEQMMNHARHMQDDVHAIERLITGHDSSLQGSVVISCTEAIGSLWLVDKLIGFRKQYPGITVDVKVDNAVSDLLRREADIALRMFRPVQNDLICKRTVSMAYGYYAHKDYLAEHGMPKTMSDMKKYDFILPHDEILAYTSTEHRKSIGAPKGAAFRSNNLVALSAAVKAGYGIGAYSCLAAANDPDLVRLFDDYVVFSSDIWLVSHTELRRSARIRAMYDYLGDLLQDNAAAFAGAA</sequence>
<dbReference type="PANTHER" id="PTHR30537">
    <property type="entry name" value="HTH-TYPE TRANSCRIPTIONAL REGULATOR"/>
    <property type="match status" value="1"/>
</dbReference>
<gene>
    <name evidence="6" type="ORF">SAMN04488071_2757</name>
</gene>
<dbReference type="Pfam" id="PF00126">
    <property type="entry name" value="HTH_1"/>
    <property type="match status" value="1"/>
</dbReference>
<dbReference type="InterPro" id="IPR000847">
    <property type="entry name" value="LysR_HTH_N"/>
</dbReference>
<dbReference type="Gene3D" id="1.10.10.10">
    <property type="entry name" value="Winged helix-like DNA-binding domain superfamily/Winged helix DNA-binding domain"/>
    <property type="match status" value="1"/>
</dbReference>
<keyword evidence="7" id="KW-1185">Reference proteome</keyword>
<accession>A0A1G7CD93</accession>
<evidence type="ECO:0000256" key="4">
    <source>
        <dbReference type="ARBA" id="ARBA00023163"/>
    </source>
</evidence>
<reference evidence="6 7" key="1">
    <citation type="submission" date="2016-10" db="EMBL/GenBank/DDBJ databases">
        <authorList>
            <person name="de Groot N.N."/>
        </authorList>
    </citation>
    <scope>NUCLEOTIDE SEQUENCE [LARGE SCALE GENOMIC DNA]</scope>
    <source>
        <strain evidence="6 7">CGMCC 1.9109</strain>
    </source>
</reference>
<keyword evidence="4" id="KW-0804">Transcription</keyword>
<evidence type="ECO:0000259" key="5">
    <source>
        <dbReference type="PROSITE" id="PS50931"/>
    </source>
</evidence>
<dbReference type="GO" id="GO:0003700">
    <property type="term" value="F:DNA-binding transcription factor activity"/>
    <property type="evidence" value="ECO:0007669"/>
    <property type="project" value="InterPro"/>
</dbReference>
<dbReference type="PANTHER" id="PTHR30537:SF3">
    <property type="entry name" value="TRANSCRIPTIONAL REGULATORY PROTEIN"/>
    <property type="match status" value="1"/>
</dbReference>
<evidence type="ECO:0000313" key="6">
    <source>
        <dbReference type="EMBL" id="SDE37344.1"/>
    </source>
</evidence>